<evidence type="ECO:0000313" key="2">
    <source>
        <dbReference type="EMBL" id="KAF2888403.1"/>
    </source>
</evidence>
<organism evidence="2 3">
    <name type="scientific">Ignelater luminosus</name>
    <name type="common">Cucubano</name>
    <name type="synonym">Pyrophorus luminosus</name>
    <dbReference type="NCBI Taxonomy" id="2038154"/>
    <lineage>
        <taxon>Eukaryota</taxon>
        <taxon>Metazoa</taxon>
        <taxon>Ecdysozoa</taxon>
        <taxon>Arthropoda</taxon>
        <taxon>Hexapoda</taxon>
        <taxon>Insecta</taxon>
        <taxon>Pterygota</taxon>
        <taxon>Neoptera</taxon>
        <taxon>Endopterygota</taxon>
        <taxon>Coleoptera</taxon>
        <taxon>Polyphaga</taxon>
        <taxon>Elateriformia</taxon>
        <taxon>Elateroidea</taxon>
        <taxon>Elateridae</taxon>
        <taxon>Agrypninae</taxon>
        <taxon>Pyrophorini</taxon>
        <taxon>Ignelater</taxon>
    </lineage>
</organism>
<evidence type="ECO:0000256" key="1">
    <source>
        <dbReference type="SAM" id="MobiDB-lite"/>
    </source>
</evidence>
<sequence length="109" mass="12155">MELIVDKPKPGYGPTNDGNTALRVLSSGKTVDGEYKHRTYERILRTSDPLISSQRKTTPNKLNGDILDIQNYLVDTEPLISLNQLDIPHDLHFSDSKLDDSSDSDGNDN</sequence>
<reference evidence="2" key="1">
    <citation type="submission" date="2019-08" db="EMBL/GenBank/DDBJ databases">
        <title>The genome of the North American firefly Photinus pyralis.</title>
        <authorList>
            <consortium name="Photinus pyralis genome working group"/>
            <person name="Fallon T.R."/>
            <person name="Sander Lower S.E."/>
            <person name="Weng J.-K."/>
        </authorList>
    </citation>
    <scope>NUCLEOTIDE SEQUENCE</scope>
    <source>
        <strain evidence="2">TRF0915ILg1</strain>
        <tissue evidence="2">Whole body</tissue>
    </source>
</reference>
<feature type="region of interest" description="Disordered" evidence="1">
    <location>
        <begin position="1"/>
        <end position="21"/>
    </location>
</feature>
<proteinExistence type="predicted"/>
<dbReference type="AlphaFoldDB" id="A0A8K0G7L0"/>
<evidence type="ECO:0000313" key="3">
    <source>
        <dbReference type="Proteomes" id="UP000801492"/>
    </source>
</evidence>
<name>A0A8K0G7L0_IGNLU</name>
<comment type="caution">
    <text evidence="2">The sequence shown here is derived from an EMBL/GenBank/DDBJ whole genome shotgun (WGS) entry which is preliminary data.</text>
</comment>
<dbReference type="OrthoDB" id="10610082at2759"/>
<dbReference type="EMBL" id="VTPC01077635">
    <property type="protein sequence ID" value="KAF2888403.1"/>
    <property type="molecule type" value="Genomic_DNA"/>
</dbReference>
<dbReference type="Proteomes" id="UP000801492">
    <property type="component" value="Unassembled WGS sequence"/>
</dbReference>
<gene>
    <name evidence="2" type="ORF">ILUMI_17770</name>
</gene>
<protein>
    <submittedName>
        <fullName evidence="2">Uncharacterized protein</fullName>
    </submittedName>
</protein>
<accession>A0A8K0G7L0</accession>
<keyword evidence="3" id="KW-1185">Reference proteome</keyword>